<evidence type="ECO:0000256" key="4">
    <source>
        <dbReference type="ARBA" id="ARBA00022679"/>
    </source>
</evidence>
<dbReference type="Gene3D" id="3.40.640.10">
    <property type="entry name" value="Type I PLP-dependent aspartate aminotransferase-like (Major domain)"/>
    <property type="match status" value="1"/>
</dbReference>
<evidence type="ECO:0000256" key="6">
    <source>
        <dbReference type="SAM" id="MobiDB-lite"/>
    </source>
</evidence>
<evidence type="ECO:0000313" key="8">
    <source>
        <dbReference type="EMBL" id="KAK3325849.1"/>
    </source>
</evidence>
<dbReference type="InterPro" id="IPR015421">
    <property type="entry name" value="PyrdxlP-dep_Trfase_major"/>
</dbReference>
<dbReference type="EMBL" id="JAUEDM010000002">
    <property type="protein sequence ID" value="KAK3325849.1"/>
    <property type="molecule type" value="Genomic_DNA"/>
</dbReference>
<name>A0AAE0MCC7_9PEZI</name>
<keyword evidence="5" id="KW-0663">Pyridoxal phosphate</keyword>
<comment type="caution">
    <text evidence="8">The sequence shown here is derived from an EMBL/GenBank/DDBJ whole genome shotgun (WGS) entry which is preliminary data.</text>
</comment>
<evidence type="ECO:0000313" key="9">
    <source>
        <dbReference type="Proteomes" id="UP001283341"/>
    </source>
</evidence>
<feature type="region of interest" description="Disordered" evidence="6">
    <location>
        <begin position="77"/>
        <end position="108"/>
    </location>
</feature>
<organism evidence="8 9">
    <name type="scientific">Apodospora peruviana</name>
    <dbReference type="NCBI Taxonomy" id="516989"/>
    <lineage>
        <taxon>Eukaryota</taxon>
        <taxon>Fungi</taxon>
        <taxon>Dikarya</taxon>
        <taxon>Ascomycota</taxon>
        <taxon>Pezizomycotina</taxon>
        <taxon>Sordariomycetes</taxon>
        <taxon>Sordariomycetidae</taxon>
        <taxon>Sordariales</taxon>
        <taxon>Lasiosphaeriaceae</taxon>
        <taxon>Apodospora</taxon>
    </lineage>
</organism>
<accession>A0AAE0MCC7</accession>
<feature type="domain" description="Aminotransferase class I/classII large" evidence="7">
    <location>
        <begin position="239"/>
        <end position="407"/>
    </location>
</feature>
<gene>
    <name evidence="8" type="ORF">B0H66DRAFT_599987</name>
</gene>
<dbReference type="SUPFAM" id="SSF53383">
    <property type="entry name" value="PLP-dependent transferases"/>
    <property type="match status" value="1"/>
</dbReference>
<dbReference type="CDD" id="cd00609">
    <property type="entry name" value="AAT_like"/>
    <property type="match status" value="1"/>
</dbReference>
<dbReference type="PANTHER" id="PTHR42790">
    <property type="entry name" value="AMINOTRANSFERASE"/>
    <property type="match status" value="1"/>
</dbReference>
<keyword evidence="4 8" id="KW-0808">Transferase</keyword>
<reference evidence="8" key="1">
    <citation type="journal article" date="2023" name="Mol. Phylogenet. Evol.">
        <title>Genome-scale phylogeny and comparative genomics of the fungal order Sordariales.</title>
        <authorList>
            <person name="Hensen N."/>
            <person name="Bonometti L."/>
            <person name="Westerberg I."/>
            <person name="Brannstrom I.O."/>
            <person name="Guillou S."/>
            <person name="Cros-Aarteil S."/>
            <person name="Calhoun S."/>
            <person name="Haridas S."/>
            <person name="Kuo A."/>
            <person name="Mondo S."/>
            <person name="Pangilinan J."/>
            <person name="Riley R."/>
            <person name="LaButti K."/>
            <person name="Andreopoulos B."/>
            <person name="Lipzen A."/>
            <person name="Chen C."/>
            <person name="Yan M."/>
            <person name="Daum C."/>
            <person name="Ng V."/>
            <person name="Clum A."/>
            <person name="Steindorff A."/>
            <person name="Ohm R.A."/>
            <person name="Martin F."/>
            <person name="Silar P."/>
            <person name="Natvig D.O."/>
            <person name="Lalanne C."/>
            <person name="Gautier V."/>
            <person name="Ament-Velasquez S.L."/>
            <person name="Kruys A."/>
            <person name="Hutchinson M.I."/>
            <person name="Powell A.J."/>
            <person name="Barry K."/>
            <person name="Miller A.N."/>
            <person name="Grigoriev I.V."/>
            <person name="Debuchy R."/>
            <person name="Gladieux P."/>
            <person name="Hiltunen Thoren M."/>
            <person name="Johannesson H."/>
        </authorList>
    </citation>
    <scope>NUCLEOTIDE SEQUENCE</scope>
    <source>
        <strain evidence="8">CBS 118394</strain>
    </source>
</reference>
<dbReference type="GO" id="GO:1901605">
    <property type="term" value="P:alpha-amino acid metabolic process"/>
    <property type="evidence" value="ECO:0007669"/>
    <property type="project" value="TreeGrafter"/>
</dbReference>
<dbReference type="InterPro" id="IPR015424">
    <property type="entry name" value="PyrdxlP-dep_Trfase"/>
</dbReference>
<comment type="cofactor">
    <cofactor evidence="1">
        <name>pyridoxal 5'-phosphate</name>
        <dbReference type="ChEBI" id="CHEBI:597326"/>
    </cofactor>
</comment>
<dbReference type="GO" id="GO:0030170">
    <property type="term" value="F:pyridoxal phosphate binding"/>
    <property type="evidence" value="ECO:0007669"/>
    <property type="project" value="InterPro"/>
</dbReference>
<evidence type="ECO:0000256" key="2">
    <source>
        <dbReference type="ARBA" id="ARBA00007441"/>
    </source>
</evidence>
<dbReference type="InterPro" id="IPR004839">
    <property type="entry name" value="Aminotransferase_I/II_large"/>
</dbReference>
<keyword evidence="3" id="KW-0032">Aminotransferase</keyword>
<reference evidence="8" key="2">
    <citation type="submission" date="2023-06" db="EMBL/GenBank/DDBJ databases">
        <authorList>
            <consortium name="Lawrence Berkeley National Laboratory"/>
            <person name="Haridas S."/>
            <person name="Hensen N."/>
            <person name="Bonometti L."/>
            <person name="Westerberg I."/>
            <person name="Brannstrom I.O."/>
            <person name="Guillou S."/>
            <person name="Cros-Aarteil S."/>
            <person name="Calhoun S."/>
            <person name="Kuo A."/>
            <person name="Mondo S."/>
            <person name="Pangilinan J."/>
            <person name="Riley R."/>
            <person name="Labutti K."/>
            <person name="Andreopoulos B."/>
            <person name="Lipzen A."/>
            <person name="Chen C."/>
            <person name="Yanf M."/>
            <person name="Daum C."/>
            <person name="Ng V."/>
            <person name="Clum A."/>
            <person name="Steindorff A."/>
            <person name="Ohm R."/>
            <person name="Martin F."/>
            <person name="Silar P."/>
            <person name="Natvig D."/>
            <person name="Lalanne C."/>
            <person name="Gautier V."/>
            <person name="Ament-Velasquez S.L."/>
            <person name="Kruys A."/>
            <person name="Hutchinson M.I."/>
            <person name="Powell A.J."/>
            <person name="Barry K."/>
            <person name="Miller A.N."/>
            <person name="Grigoriev I.V."/>
            <person name="Debuchy R."/>
            <person name="Gladieux P."/>
            <person name="Thoren M.H."/>
            <person name="Johannesson H."/>
        </authorList>
    </citation>
    <scope>NUCLEOTIDE SEQUENCE</scope>
    <source>
        <strain evidence="8">CBS 118394</strain>
    </source>
</reference>
<sequence>MDSPSYYHESDGGSESSSEKPLPLDLSHHFSEVTKHRVPSKMKKYYRFFQIPGIGNLAGGLPNVRFFPFDTLEAQTAKPERWTPTPNYPEDDDLTTSSSSSSDPQAAAHIMVPKTSDESDFLKRIDLASALQYGQAQGYPPLLAWVRQFTRDHLHPGVPYRGGPEVTLTNGATDGFSKTLDLFVNSWTEGINDIRDQPGLVCETFVYPSILSQSSPRGVQVAPITADEFGMVATGKEGSLEDVLANWDDSKGKRPHLMYTVTLGHNPTGLVLSVERKKQIYAVCSKYDVIIVEDEPYWYLQFPSAAVEEAKSRRLPPPAPTSSYEPPVSSGYAFLDSLTPSFISIDTDGRVVRLDTFSKTVAPGCRLGWITAQPELIERYVRISESSTQQPSGFVQAMIAELVMGPDKPLAPTAAPRSTLTSLLRGSSSSTVDQQTTTLSSGWKMDGWVRWLEGLRGMYECRMNRMCRILDAGSELVKQSTPTNPRDSEWGVITKTRLLDYSWPRGGMFVWIQVHFESHPLWQRPFSSAASAKPIDGMALSMALLMLLTHKPHLVLVSVGSMFSANEAIAKADGWRYYRLCFAAESEDEVDAGTQRFVDGLHAFWRIKNPDVIKKLIEPVLGDEQKGEELAVLSEKMGQLGAWMGC</sequence>
<dbReference type="GO" id="GO:0008483">
    <property type="term" value="F:transaminase activity"/>
    <property type="evidence" value="ECO:0007669"/>
    <property type="project" value="UniProtKB-KW"/>
</dbReference>
<feature type="region of interest" description="Disordered" evidence="6">
    <location>
        <begin position="1"/>
        <end position="24"/>
    </location>
</feature>
<dbReference type="AlphaFoldDB" id="A0AAE0MCC7"/>
<dbReference type="Pfam" id="PF00155">
    <property type="entry name" value="Aminotran_1_2"/>
    <property type="match status" value="1"/>
</dbReference>
<evidence type="ECO:0000256" key="5">
    <source>
        <dbReference type="ARBA" id="ARBA00022898"/>
    </source>
</evidence>
<keyword evidence="9" id="KW-1185">Reference proteome</keyword>
<evidence type="ECO:0000256" key="3">
    <source>
        <dbReference type="ARBA" id="ARBA00022576"/>
    </source>
</evidence>
<protein>
    <submittedName>
        <fullName evidence="8">Pyridoxal phosphate-dependent transferase</fullName>
    </submittedName>
</protein>
<evidence type="ECO:0000256" key="1">
    <source>
        <dbReference type="ARBA" id="ARBA00001933"/>
    </source>
</evidence>
<evidence type="ECO:0000259" key="7">
    <source>
        <dbReference type="Pfam" id="PF00155"/>
    </source>
</evidence>
<proteinExistence type="inferred from homology"/>
<dbReference type="PANTHER" id="PTHR42790:SF1">
    <property type="entry name" value="AROMATIC AMINO ACID AMINOTRANSFERASE, HYPOTHETICAL (EUROFUNG)"/>
    <property type="match status" value="1"/>
</dbReference>
<dbReference type="Proteomes" id="UP001283341">
    <property type="component" value="Unassembled WGS sequence"/>
</dbReference>
<dbReference type="InterPro" id="IPR050859">
    <property type="entry name" value="Class-I_PLP-dep_aminotransf"/>
</dbReference>
<comment type="similarity">
    <text evidence="2">Belongs to the class-I pyridoxal-phosphate-dependent aminotransferase family.</text>
</comment>